<dbReference type="AlphaFoldDB" id="A0A8D8TEE4"/>
<protein>
    <submittedName>
        <fullName evidence="1">Uncharacterized protein</fullName>
    </submittedName>
</protein>
<reference evidence="1" key="1">
    <citation type="submission" date="2021-05" db="EMBL/GenBank/DDBJ databases">
        <authorList>
            <person name="Alioto T."/>
            <person name="Alioto T."/>
            <person name="Gomez Garrido J."/>
        </authorList>
    </citation>
    <scope>NUCLEOTIDE SEQUENCE</scope>
</reference>
<evidence type="ECO:0000313" key="1">
    <source>
        <dbReference type="EMBL" id="CAG6684547.1"/>
    </source>
</evidence>
<sequence>MLYPAIHLLHNLHPHSSLHPPRLISHHLHPHSSLHPPCPTSHHMHPHSSLHPHRFVFRHSHPHSFPKHLVCYLINMDLVSQFCHRCLHSYLIIVLTPLL</sequence>
<proteinExistence type="predicted"/>
<organism evidence="1">
    <name type="scientific">Cacopsylla melanoneura</name>
    <dbReference type="NCBI Taxonomy" id="428564"/>
    <lineage>
        <taxon>Eukaryota</taxon>
        <taxon>Metazoa</taxon>
        <taxon>Ecdysozoa</taxon>
        <taxon>Arthropoda</taxon>
        <taxon>Hexapoda</taxon>
        <taxon>Insecta</taxon>
        <taxon>Pterygota</taxon>
        <taxon>Neoptera</taxon>
        <taxon>Paraneoptera</taxon>
        <taxon>Hemiptera</taxon>
        <taxon>Sternorrhyncha</taxon>
        <taxon>Psylloidea</taxon>
        <taxon>Psyllidae</taxon>
        <taxon>Psyllinae</taxon>
        <taxon>Cacopsylla</taxon>
    </lineage>
</organism>
<accession>A0A8D8TEE4</accession>
<name>A0A8D8TEE4_9HEMI</name>
<dbReference type="EMBL" id="HBUF01267925">
    <property type="protein sequence ID" value="CAG6684547.1"/>
    <property type="molecule type" value="Transcribed_RNA"/>
</dbReference>